<dbReference type="STRING" id="980561.A1359_02200"/>
<dbReference type="EMBL" id="LUUI01000171">
    <property type="protein sequence ID" value="OAI09351.1"/>
    <property type="molecule type" value="Genomic_DNA"/>
</dbReference>
<accession>A0A177MUM1</accession>
<feature type="domain" description="KfrA N-terminal DNA-binding" evidence="2">
    <location>
        <begin position="16"/>
        <end position="130"/>
    </location>
</feature>
<feature type="compositionally biased region" description="Basic and acidic residues" evidence="1">
    <location>
        <begin position="233"/>
        <end position="276"/>
    </location>
</feature>
<keyword evidence="4" id="KW-1185">Reference proteome</keyword>
<evidence type="ECO:0000313" key="3">
    <source>
        <dbReference type="EMBL" id="OAI09351.1"/>
    </source>
</evidence>
<evidence type="ECO:0000256" key="1">
    <source>
        <dbReference type="SAM" id="MobiDB-lite"/>
    </source>
</evidence>
<sequence length="313" mass="34722">MQTTLQTGRPAEFAPEAIIQAGQELRDAGRNITGFALRQKVGGGNPSRLKQVWDEYLSSQSVTKAEPVAELPIEVAEELAMVTKTLTERLAMLAVELNDKAVKAAERRVTEVVRAAGDQREQAERELTDASSTVDDLENKLNEVRAESEAFEKRLAETQTISQKQAVELAKLRERLALTEQTAKSAGEQHVVELERIQMELAEQKKAVQSLAAERDQERAELATVKAQAVAAEETHQEQRKRTAEETHRVAERLTKIEADRDEAHQKAARAREEAAQLRGQLEATKAQAAELIQALSSHQPSKTTRTKKTPPN</sequence>
<evidence type="ECO:0000313" key="4">
    <source>
        <dbReference type="Proteomes" id="UP000078476"/>
    </source>
</evidence>
<protein>
    <submittedName>
        <fullName evidence="3">Kfra protein</fullName>
    </submittedName>
</protein>
<dbReference type="OrthoDB" id="9131752at2"/>
<dbReference type="Pfam" id="PF11740">
    <property type="entry name" value="KfrA_N"/>
    <property type="match status" value="1"/>
</dbReference>
<feature type="region of interest" description="Disordered" evidence="1">
    <location>
        <begin position="224"/>
        <end position="313"/>
    </location>
</feature>
<dbReference type="Proteomes" id="UP000078476">
    <property type="component" value="Unassembled WGS sequence"/>
</dbReference>
<dbReference type="InterPro" id="IPR021104">
    <property type="entry name" value="KfrA_DNA-bd_N"/>
</dbReference>
<comment type="caution">
    <text evidence="3">The sequence shown here is derived from an EMBL/GenBank/DDBJ whole genome shotgun (WGS) entry which is preliminary data.</text>
</comment>
<dbReference type="AlphaFoldDB" id="A0A177MUM1"/>
<evidence type="ECO:0000259" key="2">
    <source>
        <dbReference type="Pfam" id="PF11740"/>
    </source>
</evidence>
<organism evidence="3 4">
    <name type="scientific">Methylomonas lenta</name>
    <dbReference type="NCBI Taxonomy" id="980561"/>
    <lineage>
        <taxon>Bacteria</taxon>
        <taxon>Pseudomonadati</taxon>
        <taxon>Pseudomonadota</taxon>
        <taxon>Gammaproteobacteria</taxon>
        <taxon>Methylococcales</taxon>
        <taxon>Methylococcaceae</taxon>
        <taxon>Methylomonas</taxon>
    </lineage>
</organism>
<name>A0A177MUM1_9GAMM</name>
<dbReference type="RefSeq" id="WP_066988299.1">
    <property type="nucleotide sequence ID" value="NZ_LUUI01000171.1"/>
</dbReference>
<gene>
    <name evidence="3" type="ORF">A1359_02200</name>
</gene>
<proteinExistence type="predicted"/>
<reference evidence="3 4" key="1">
    <citation type="submission" date="2016-03" db="EMBL/GenBank/DDBJ databases">
        <authorList>
            <person name="Ploux O."/>
        </authorList>
    </citation>
    <scope>NUCLEOTIDE SEQUENCE [LARGE SCALE GENOMIC DNA]</scope>
    <source>
        <strain evidence="3 4">R-45370</strain>
    </source>
</reference>